<gene>
    <name evidence="2" type="ORF">EV385_5221</name>
</gene>
<keyword evidence="2" id="KW-0808">Transferase</keyword>
<feature type="domain" description="N-acetyltransferase" evidence="1">
    <location>
        <begin position="13"/>
        <end position="177"/>
    </location>
</feature>
<dbReference type="Pfam" id="PF13302">
    <property type="entry name" value="Acetyltransf_3"/>
    <property type="match status" value="1"/>
</dbReference>
<organism evidence="2 3">
    <name type="scientific">Krasilnikovia cinnamomea</name>
    <dbReference type="NCBI Taxonomy" id="349313"/>
    <lineage>
        <taxon>Bacteria</taxon>
        <taxon>Bacillati</taxon>
        <taxon>Actinomycetota</taxon>
        <taxon>Actinomycetes</taxon>
        <taxon>Micromonosporales</taxon>
        <taxon>Micromonosporaceae</taxon>
        <taxon>Krasilnikovia</taxon>
    </lineage>
</organism>
<dbReference type="InterPro" id="IPR051908">
    <property type="entry name" value="Ribosomal_N-acetyltransferase"/>
</dbReference>
<evidence type="ECO:0000313" key="3">
    <source>
        <dbReference type="Proteomes" id="UP000292564"/>
    </source>
</evidence>
<dbReference type="EMBL" id="SHKY01000001">
    <property type="protein sequence ID" value="RZU53305.1"/>
    <property type="molecule type" value="Genomic_DNA"/>
</dbReference>
<dbReference type="InterPro" id="IPR000182">
    <property type="entry name" value="GNAT_dom"/>
</dbReference>
<dbReference type="InterPro" id="IPR016181">
    <property type="entry name" value="Acyl_CoA_acyltransferase"/>
</dbReference>
<dbReference type="AlphaFoldDB" id="A0A4Q7ZS21"/>
<evidence type="ECO:0000313" key="2">
    <source>
        <dbReference type="EMBL" id="RZU53305.1"/>
    </source>
</evidence>
<dbReference type="GO" id="GO:0008999">
    <property type="term" value="F:protein-N-terminal-alanine acetyltransferase activity"/>
    <property type="evidence" value="ECO:0007669"/>
    <property type="project" value="TreeGrafter"/>
</dbReference>
<accession>A0A4Q7ZS21</accession>
<dbReference type="PROSITE" id="PS51186">
    <property type="entry name" value="GNAT"/>
    <property type="match status" value="1"/>
</dbReference>
<dbReference type="PANTHER" id="PTHR43441:SF10">
    <property type="entry name" value="ACETYLTRANSFERASE"/>
    <property type="match status" value="1"/>
</dbReference>
<protein>
    <submittedName>
        <fullName evidence="2">RimJ/RimL family protein N-acetyltransferase</fullName>
    </submittedName>
</protein>
<reference evidence="2 3" key="1">
    <citation type="submission" date="2019-02" db="EMBL/GenBank/DDBJ databases">
        <title>Sequencing the genomes of 1000 actinobacteria strains.</title>
        <authorList>
            <person name="Klenk H.-P."/>
        </authorList>
    </citation>
    <scope>NUCLEOTIDE SEQUENCE [LARGE SCALE GENOMIC DNA]</scope>
    <source>
        <strain evidence="2 3">DSM 45162</strain>
    </source>
</reference>
<dbReference type="Gene3D" id="3.40.630.30">
    <property type="match status" value="1"/>
</dbReference>
<dbReference type="Proteomes" id="UP000292564">
    <property type="component" value="Unassembled WGS sequence"/>
</dbReference>
<name>A0A4Q7ZS21_9ACTN</name>
<dbReference type="SUPFAM" id="SSF55729">
    <property type="entry name" value="Acyl-CoA N-acyltransferases (Nat)"/>
    <property type="match status" value="1"/>
</dbReference>
<comment type="caution">
    <text evidence="2">The sequence shown here is derived from an EMBL/GenBank/DDBJ whole genome shotgun (WGS) entry which is preliminary data.</text>
</comment>
<dbReference type="PANTHER" id="PTHR43441">
    <property type="entry name" value="RIBOSOMAL-PROTEIN-SERINE ACETYLTRANSFERASE"/>
    <property type="match status" value="1"/>
</dbReference>
<evidence type="ECO:0000259" key="1">
    <source>
        <dbReference type="PROSITE" id="PS51186"/>
    </source>
</evidence>
<dbReference type="GO" id="GO:0005737">
    <property type="term" value="C:cytoplasm"/>
    <property type="evidence" value="ECO:0007669"/>
    <property type="project" value="TreeGrafter"/>
</dbReference>
<sequence length="177" mass="19699">MSYPDPVLSDGRIGLRMWREADVDCIRLASTDPRIPCGTTVPADFTPAEGLAFIHRQWRRAETGEGISQAIVEVDSDRAIGLMWVAMRPQPHVGGLGYWVVPPARGQETATAAVRLAIPWAMNALELRRLEAWVEPRNLASQRVLSRAGFQQEGRLRKFLTNDHRSSDALVFSLIPA</sequence>
<keyword evidence="3" id="KW-1185">Reference proteome</keyword>
<proteinExistence type="predicted"/>
<dbReference type="GO" id="GO:1990189">
    <property type="term" value="F:protein N-terminal-serine acetyltransferase activity"/>
    <property type="evidence" value="ECO:0007669"/>
    <property type="project" value="TreeGrafter"/>
</dbReference>